<evidence type="ECO:0000313" key="1">
    <source>
        <dbReference type="EMBL" id="PWJ73479.1"/>
    </source>
</evidence>
<sequence length="105" mass="12222">MALNRLEKHIYRDGLICRNCYPLPVYRSIKNVAVGSDDYITHRMVKLAQKEGIPLKRYSLDTIHSVLSGKNQLLYALTPHDMKCNFYDWDIGCCGFNRADRERTI</sequence>
<protein>
    <submittedName>
        <fullName evidence="1">Uncharacterized protein</fullName>
    </submittedName>
</protein>
<dbReference type="RefSeq" id="WP_109747664.1">
    <property type="nucleotide sequence ID" value="NZ_JANKBI010000013.1"/>
</dbReference>
<dbReference type="EMBL" id="QGGY01000012">
    <property type="protein sequence ID" value="PWJ73479.1"/>
    <property type="molecule type" value="Genomic_DNA"/>
</dbReference>
<keyword evidence="2" id="KW-1185">Reference proteome</keyword>
<dbReference type="AlphaFoldDB" id="A0AB73T0Q2"/>
<reference evidence="1 2" key="1">
    <citation type="submission" date="2018-05" db="EMBL/GenBank/DDBJ databases">
        <authorList>
            <person name="Goeker M."/>
            <person name="Huntemann M."/>
            <person name="Clum A."/>
            <person name="Pillay M."/>
            <person name="Palaniappan K."/>
            <person name="Varghese N."/>
            <person name="Mikhailova N."/>
            <person name="Stamatis D."/>
            <person name="Reddy T."/>
            <person name="Daum C."/>
            <person name="Shapiro N."/>
            <person name="Ivanova N."/>
            <person name="Kyrpides N."/>
            <person name="Woyke T."/>
        </authorList>
    </citation>
    <scope>NUCLEOTIDE SEQUENCE [LARGE SCALE GENOMIC DNA]</scope>
    <source>
        <strain evidence="1 2">DSM 26524</strain>
    </source>
</reference>
<dbReference type="Proteomes" id="UP000245412">
    <property type="component" value="Unassembled WGS sequence"/>
</dbReference>
<name>A0AB73T0Q2_9FIRM</name>
<evidence type="ECO:0000313" key="2">
    <source>
        <dbReference type="Proteomes" id="UP000245412"/>
    </source>
</evidence>
<comment type="caution">
    <text evidence="1">The sequence shown here is derived from an EMBL/GenBank/DDBJ whole genome shotgun (WGS) entry which is preliminary data.</text>
</comment>
<organism evidence="1 2">
    <name type="scientific">Murimonas intestini</name>
    <dbReference type="NCBI Taxonomy" id="1337051"/>
    <lineage>
        <taxon>Bacteria</taxon>
        <taxon>Bacillati</taxon>
        <taxon>Bacillota</taxon>
        <taxon>Clostridia</taxon>
        <taxon>Lachnospirales</taxon>
        <taxon>Lachnospiraceae</taxon>
        <taxon>Murimonas</taxon>
    </lineage>
</organism>
<proteinExistence type="predicted"/>
<gene>
    <name evidence="1" type="ORF">C7383_11254</name>
</gene>
<accession>A0AB73T0Q2</accession>